<gene>
    <name evidence="3" type="ORF">pdul_cds_978</name>
</gene>
<dbReference type="Pfam" id="PF19178">
    <property type="entry name" value="DUF5860"/>
    <property type="match status" value="1"/>
</dbReference>
<evidence type="ECO:0000259" key="2">
    <source>
        <dbReference type="Pfam" id="PF19178"/>
    </source>
</evidence>
<feature type="compositionally biased region" description="Basic and acidic residues" evidence="1">
    <location>
        <begin position="339"/>
        <end position="349"/>
    </location>
</feature>
<dbReference type="KEGG" id="vg:16513095"/>
<evidence type="ECO:0000256" key="1">
    <source>
        <dbReference type="SAM" id="MobiDB-lite"/>
    </source>
</evidence>
<accession>S4VSF5</accession>
<name>S4VSF5_9VIRU</name>
<proteinExistence type="predicted"/>
<evidence type="ECO:0000313" key="3">
    <source>
        <dbReference type="EMBL" id="AGO83237.1"/>
    </source>
</evidence>
<protein>
    <recommendedName>
        <fullName evidence="2">DUF5860 domain-containing protein</fullName>
    </recommendedName>
</protein>
<evidence type="ECO:0000313" key="4">
    <source>
        <dbReference type="Proteomes" id="UP000201566"/>
    </source>
</evidence>
<reference evidence="3 4" key="1">
    <citation type="journal article" date="2013" name="Science">
        <title>Pandoraviruses: amoeba viruses with genomes up to 2.5 Mb reaching that of parasitic eukaryotes.</title>
        <authorList>
            <person name="Philippe N."/>
            <person name="Legendre M."/>
            <person name="Doutre G."/>
            <person name="Coute Y."/>
            <person name="Poirot O."/>
            <person name="Lescot M."/>
            <person name="Arslan D."/>
            <person name="Seltzer V."/>
            <person name="Bertaux L."/>
            <person name="Bruley C."/>
            <person name="Garin J."/>
            <person name="Claverie J.M."/>
            <person name="Abergel C."/>
        </authorList>
    </citation>
    <scope>NUCLEOTIDE SEQUENCE [LARGE SCALE GENOMIC DNA]</scope>
    <source>
        <strain evidence="3">Melbourne</strain>
    </source>
</reference>
<feature type="compositionally biased region" description="Basic and acidic residues" evidence="1">
    <location>
        <begin position="381"/>
        <end position="400"/>
    </location>
</feature>
<feature type="domain" description="DUF5860" evidence="2">
    <location>
        <begin position="421"/>
        <end position="583"/>
    </location>
</feature>
<dbReference type="InterPro" id="IPR043848">
    <property type="entry name" value="DUF5860"/>
</dbReference>
<feature type="region of interest" description="Disordered" evidence="1">
    <location>
        <begin position="302"/>
        <end position="416"/>
    </location>
</feature>
<organism evidence="3 4">
    <name type="scientific">Pandoravirus dulcis</name>
    <dbReference type="NCBI Taxonomy" id="1349409"/>
    <lineage>
        <taxon>Viruses</taxon>
        <taxon>Pandoravirus</taxon>
    </lineage>
</organism>
<dbReference type="Proteomes" id="UP000201566">
    <property type="component" value="Segment"/>
</dbReference>
<dbReference type="GeneID" id="16513095"/>
<sequence length="620" mass="66724">MTCPPTFAAPVPSDASESEAPSLPADLFMRLYPWMSAGDACLYAAIDRCLAKKASVSLPGIGEGVLRRQWTAEPLAGDNVETAAVDYEPNGSMPHGDLLVCATAGDIFWDYAAFFEEEEEEETCADVWSGHRLILSIAADDRRAIRFVPEYIGPTVRRAPRKPYQAALCPGADRTARQMALAARIDTGLAAVPHDWVRPWYNSLAGAAQSPVDDGTVDLHVRHVVAEAHRRGARYSSAPGRVTLSIHDGIGFDRKSLLSFVICHGDGGGDDTNGGPGSVETGQAAPAQEYPLVQPSIGRTFSVAAPSSPRRRRQGMPWQAVHTTDDARRKPFNTDADEKEIAAPAERRAVPCGDRAVFASHRMPPAKRGTTDDGDHDDDDDTRRDRDIDSTNRAASERRAAPVRTGTPYSPLTETATTTTQTVADIVALYPDLTAEQAARVFAASAQLDKLPYAWVAIETFGRGRCMATSLRASAAAMLRLKTDYDDAADWYGGRRVVLALGNARDTILYRVVGEGAPEAKTQTDDDLAALYPHLSPIEMMGVGAINRALHSVPRVWVGGAGRYPHRVSLGPGGPPVSATIEAVRRLCDHAAASHMVLTLGRTPAGVLTLDYGAVVPRRY</sequence>
<dbReference type="EMBL" id="KC977570">
    <property type="protein sequence ID" value="AGO83237.1"/>
    <property type="molecule type" value="Genomic_DNA"/>
</dbReference>
<dbReference type="RefSeq" id="YP_008319906.1">
    <property type="nucleotide sequence ID" value="NC_021858.1"/>
</dbReference>